<keyword evidence="4" id="KW-1185">Reference proteome</keyword>
<dbReference type="InterPro" id="IPR001345">
    <property type="entry name" value="PG/BPGM_mutase_AS"/>
</dbReference>
<dbReference type="SUPFAM" id="SSF53254">
    <property type="entry name" value="Phosphoglycerate mutase-like"/>
    <property type="match status" value="1"/>
</dbReference>
<dbReference type="RefSeq" id="WP_166034802.1">
    <property type="nucleotide sequence ID" value="NZ_CP049887.1"/>
</dbReference>
<dbReference type="SMART" id="SM00855">
    <property type="entry name" value="PGAM"/>
    <property type="match status" value="1"/>
</dbReference>
<dbReference type="PANTHER" id="PTHR48100">
    <property type="entry name" value="BROAD-SPECIFICITY PHOSPHATASE YOR283W-RELATED"/>
    <property type="match status" value="1"/>
</dbReference>
<dbReference type="AlphaFoldDB" id="A0A6G8AUI7"/>
<dbReference type="InterPro" id="IPR029033">
    <property type="entry name" value="His_PPase_superfam"/>
</dbReference>
<dbReference type="InterPro" id="IPR013078">
    <property type="entry name" value="His_Pase_superF_clade-1"/>
</dbReference>
<name>A0A6G8AUI7_9ENTE</name>
<dbReference type="Gene3D" id="3.40.50.1240">
    <property type="entry name" value="Phosphoglycerate mutase-like"/>
    <property type="match status" value="1"/>
</dbReference>
<dbReference type="PROSITE" id="PS00175">
    <property type="entry name" value="PG_MUTASE"/>
    <property type="match status" value="1"/>
</dbReference>
<proteinExistence type="predicted"/>
<dbReference type="GO" id="GO:0016791">
    <property type="term" value="F:phosphatase activity"/>
    <property type="evidence" value="ECO:0007669"/>
    <property type="project" value="TreeGrafter"/>
</dbReference>
<gene>
    <name evidence="3" type="ORF">G7082_09185</name>
</gene>
<dbReference type="KEGG" id="vhy:G7082_09185"/>
<dbReference type="InterPro" id="IPR050275">
    <property type="entry name" value="PGM_Phosphatase"/>
</dbReference>
<dbReference type="Pfam" id="PF00300">
    <property type="entry name" value="His_Phos_1"/>
    <property type="match status" value="1"/>
</dbReference>
<accession>A0A6G8AUI7</accession>
<organism evidence="3 4">
    <name type="scientific">Vagococcus hydrophili</name>
    <dbReference type="NCBI Taxonomy" id="2714947"/>
    <lineage>
        <taxon>Bacteria</taxon>
        <taxon>Bacillati</taxon>
        <taxon>Bacillota</taxon>
        <taxon>Bacilli</taxon>
        <taxon>Lactobacillales</taxon>
        <taxon>Enterococcaceae</taxon>
        <taxon>Vagococcus</taxon>
    </lineage>
</organism>
<reference evidence="3 4" key="1">
    <citation type="submission" date="2020-03" db="EMBL/GenBank/DDBJ databases">
        <title>Vagococcus sp. nov., isolated from beetles.</title>
        <authorList>
            <person name="Hyun D.-W."/>
            <person name="Bae J.-W."/>
        </authorList>
    </citation>
    <scope>NUCLEOTIDE SEQUENCE [LARGE SCALE GENOMIC DNA]</scope>
    <source>
        <strain evidence="3 4">HDW17B</strain>
    </source>
</reference>
<dbReference type="CDD" id="cd07067">
    <property type="entry name" value="HP_PGM_like"/>
    <property type="match status" value="1"/>
</dbReference>
<evidence type="ECO:0000313" key="4">
    <source>
        <dbReference type="Proteomes" id="UP000501747"/>
    </source>
</evidence>
<protein>
    <submittedName>
        <fullName evidence="3">Histidine phosphatase family protein</fullName>
    </submittedName>
</protein>
<feature type="active site" description="Proton donor/acceptor" evidence="1">
    <location>
        <position position="81"/>
    </location>
</feature>
<evidence type="ECO:0000256" key="1">
    <source>
        <dbReference type="PIRSR" id="PIRSR613078-1"/>
    </source>
</evidence>
<dbReference type="EMBL" id="CP049887">
    <property type="protein sequence ID" value="QIL48666.1"/>
    <property type="molecule type" value="Genomic_DNA"/>
</dbReference>
<dbReference type="Proteomes" id="UP000501747">
    <property type="component" value="Chromosome"/>
</dbReference>
<feature type="active site" description="Tele-phosphohistidine intermediate" evidence="1">
    <location>
        <position position="10"/>
    </location>
</feature>
<feature type="binding site" evidence="2">
    <location>
        <begin position="9"/>
        <end position="16"/>
    </location>
    <ligand>
        <name>substrate</name>
    </ligand>
</feature>
<feature type="binding site" evidence="2">
    <location>
        <position position="59"/>
    </location>
    <ligand>
        <name>substrate</name>
    </ligand>
</feature>
<dbReference type="PIRSF" id="PIRSF000709">
    <property type="entry name" value="6PFK_2-Ptase"/>
    <property type="match status" value="1"/>
</dbReference>
<evidence type="ECO:0000313" key="3">
    <source>
        <dbReference type="EMBL" id="QIL48666.1"/>
    </source>
</evidence>
<evidence type="ECO:0000256" key="2">
    <source>
        <dbReference type="PIRSR" id="PIRSR613078-2"/>
    </source>
</evidence>
<sequence length="184" mass="21495">MTRKIYLIRHGETDLNKKKCFYGSLDVSINDTGKQQAQKLKVDFKEINVATIFVSDMKRAKETAEIIFPKQTKIVKANLSEKGFGKWEGLNANQIEASYPKEWQKWLDEPFDYTPPEAEKFKEFRKRVLRVYREIIQTTTGDIAIVCHLGVIRTIVSEVKQLDFWSIHLAQDAWLELEIENNLK</sequence>